<comment type="caution">
    <text evidence="1">The sequence shown here is derived from an EMBL/GenBank/DDBJ whole genome shotgun (WGS) entry which is preliminary data.</text>
</comment>
<dbReference type="Proteomes" id="UP001345963">
    <property type="component" value="Unassembled WGS sequence"/>
</dbReference>
<evidence type="ECO:0000313" key="2">
    <source>
        <dbReference type="Proteomes" id="UP001345963"/>
    </source>
</evidence>
<gene>
    <name evidence="1" type="ORF">ATANTOWER_008263</name>
</gene>
<reference evidence="1 2" key="1">
    <citation type="submission" date="2021-07" db="EMBL/GenBank/DDBJ databases">
        <authorList>
            <person name="Palmer J.M."/>
        </authorList>
    </citation>
    <scope>NUCLEOTIDE SEQUENCE [LARGE SCALE GENOMIC DNA]</scope>
    <source>
        <strain evidence="1 2">AT_MEX2019</strain>
        <tissue evidence="1">Muscle</tissue>
    </source>
</reference>
<keyword evidence="2" id="KW-1185">Reference proteome</keyword>
<sequence>MRKGAVGGRVDLLQQRLTGRYKKLLISKQTNFKANHDWIKLSVFMLFLKIHYNGRGAWRSGKACDAYMVASVFDTAVPGSNPSPGSMCCMSSLSLHPTSCPLTLKK</sequence>
<organism evidence="1 2">
    <name type="scientific">Ataeniobius toweri</name>
    <dbReference type="NCBI Taxonomy" id="208326"/>
    <lineage>
        <taxon>Eukaryota</taxon>
        <taxon>Metazoa</taxon>
        <taxon>Chordata</taxon>
        <taxon>Craniata</taxon>
        <taxon>Vertebrata</taxon>
        <taxon>Euteleostomi</taxon>
        <taxon>Actinopterygii</taxon>
        <taxon>Neopterygii</taxon>
        <taxon>Teleostei</taxon>
        <taxon>Neoteleostei</taxon>
        <taxon>Acanthomorphata</taxon>
        <taxon>Ovalentaria</taxon>
        <taxon>Atherinomorphae</taxon>
        <taxon>Cyprinodontiformes</taxon>
        <taxon>Goodeidae</taxon>
        <taxon>Ataeniobius</taxon>
    </lineage>
</organism>
<proteinExistence type="predicted"/>
<accession>A0ABU7A9Y4</accession>
<dbReference type="EMBL" id="JAHUTI010010034">
    <property type="protein sequence ID" value="MED6234922.1"/>
    <property type="molecule type" value="Genomic_DNA"/>
</dbReference>
<name>A0ABU7A9Y4_9TELE</name>
<evidence type="ECO:0000313" key="1">
    <source>
        <dbReference type="EMBL" id="MED6234922.1"/>
    </source>
</evidence>
<protein>
    <submittedName>
        <fullName evidence="1">Uncharacterized protein</fullName>
    </submittedName>
</protein>